<dbReference type="OrthoDB" id="3638270at2"/>
<feature type="region of interest" description="Disordered" evidence="1">
    <location>
        <begin position="50"/>
        <end position="102"/>
    </location>
</feature>
<gene>
    <name evidence="4" type="ORF">dsmv_2596</name>
</gene>
<dbReference type="InterPro" id="IPR045618">
    <property type="entry name" value="DUF6444"/>
</dbReference>
<evidence type="ECO:0000313" key="5">
    <source>
        <dbReference type="Proteomes" id="UP000014977"/>
    </source>
</evidence>
<dbReference type="InterPro" id="IPR052344">
    <property type="entry name" value="Transposase-related"/>
</dbReference>
<proteinExistence type="predicted"/>
<keyword evidence="5" id="KW-1185">Reference proteome</keyword>
<name>S7TSI0_DESML</name>
<organism evidence="4 5">
    <name type="scientific">Desulfococcus multivorans DSM 2059</name>
    <dbReference type="NCBI Taxonomy" id="1121405"/>
    <lineage>
        <taxon>Bacteria</taxon>
        <taxon>Pseudomonadati</taxon>
        <taxon>Thermodesulfobacteriota</taxon>
        <taxon>Desulfobacteria</taxon>
        <taxon>Desulfobacterales</taxon>
        <taxon>Desulfococcaceae</taxon>
        <taxon>Desulfococcus</taxon>
    </lineage>
</organism>
<accession>S7TSI0</accession>
<dbReference type="Pfam" id="PF20042">
    <property type="entry name" value="DUF6444"/>
    <property type="match status" value="1"/>
</dbReference>
<dbReference type="eggNOG" id="COG4467">
    <property type="taxonomic scope" value="Bacteria"/>
</dbReference>
<feature type="compositionally biased region" description="Basic and acidic residues" evidence="1">
    <location>
        <begin position="88"/>
        <end position="100"/>
    </location>
</feature>
<feature type="domain" description="Transposase IS66 central" evidence="2">
    <location>
        <begin position="159"/>
        <end position="434"/>
    </location>
</feature>
<dbReference type="AlphaFoldDB" id="S7TSI0"/>
<protein>
    <submittedName>
        <fullName evidence="4">Transposase IS66</fullName>
    </submittedName>
</protein>
<feature type="domain" description="DUF6444" evidence="3">
    <location>
        <begin position="11"/>
        <end position="86"/>
    </location>
</feature>
<dbReference type="PANTHER" id="PTHR33678:SF1">
    <property type="entry name" value="BLL1576 PROTEIN"/>
    <property type="match status" value="1"/>
</dbReference>
<comment type="caution">
    <text evidence="4">The sequence shown here is derived from an EMBL/GenBank/DDBJ whole genome shotgun (WGS) entry which is preliminary data.</text>
</comment>
<dbReference type="Pfam" id="PF03050">
    <property type="entry name" value="DDE_Tnp_IS66"/>
    <property type="match status" value="1"/>
</dbReference>
<sequence length="471" mass="53571">MKLNAIDVEETVKNTRRLLGEDQNVSPALKAAVELLLLLVALLLNRLGLNSSNSSKPPASDPNRKKKEKAPGANKRGGQPGHNGTTLKRVEKPDVIKDIPLDPATLPKGNYKEAGYDARQVIDIDISQIVTEYRAQILEDANGKRYTAPFPEGVNRPVQYGINLKAHSVYLSQYQLIPYNRIEETFLDQAGIPVGGGSIFNFNEEAYEKLEAFDAIARSKLINSDVCHADETGINIDGKRRWLHCVSNDDWTYFLPHEKRGVDAMNEMGILPNFHGILCHDHWKPYFKFDCEHALCNAHHLRELQRAWEQDHQEWARDTRALLLEINKAVDDAGGQLTPGASLEFRLRYRKLLEEAQKECPPPDESQKNGKRGRLKRSKARNLLERLIDYENETLRFMDDERVPFTNNQGENDIRMTKVQQKISGCFRSMKGAAIFCRVRSYLSTCRKHGVRASIALRLLFEGKLPDFLNE</sequence>
<feature type="region of interest" description="Disordered" evidence="1">
    <location>
        <begin position="357"/>
        <end position="376"/>
    </location>
</feature>
<reference evidence="4 5" key="1">
    <citation type="journal article" date="2013" name="Genome Announc.">
        <title>Draft genome sequences for three mercury-methylating, sulfate-reducing bacteria.</title>
        <authorList>
            <person name="Brown S.D."/>
            <person name="Hurt R.A.Jr."/>
            <person name="Gilmour C.C."/>
            <person name="Elias D.A."/>
        </authorList>
    </citation>
    <scope>NUCLEOTIDE SEQUENCE [LARGE SCALE GENOMIC DNA]</scope>
    <source>
        <strain evidence="4 5">DSM 2059</strain>
    </source>
</reference>
<evidence type="ECO:0000259" key="2">
    <source>
        <dbReference type="Pfam" id="PF03050"/>
    </source>
</evidence>
<dbReference type="PATRIC" id="fig|1121405.3.peg.2243"/>
<evidence type="ECO:0000256" key="1">
    <source>
        <dbReference type="SAM" id="MobiDB-lite"/>
    </source>
</evidence>
<dbReference type="EMBL" id="ATHJ01000089">
    <property type="protein sequence ID" value="EPR39655.1"/>
    <property type="molecule type" value="Genomic_DNA"/>
</dbReference>
<evidence type="ECO:0000313" key="4">
    <source>
        <dbReference type="EMBL" id="EPR39655.1"/>
    </source>
</evidence>
<dbReference type="STRING" id="897.B2D07_11360"/>
<dbReference type="Proteomes" id="UP000014977">
    <property type="component" value="Unassembled WGS sequence"/>
</dbReference>
<dbReference type="InterPro" id="IPR004291">
    <property type="entry name" value="Transposase_IS66_central"/>
</dbReference>
<evidence type="ECO:0000259" key="3">
    <source>
        <dbReference type="Pfam" id="PF20042"/>
    </source>
</evidence>
<dbReference type="PANTHER" id="PTHR33678">
    <property type="entry name" value="BLL1576 PROTEIN"/>
    <property type="match status" value="1"/>
</dbReference>
<dbReference type="RefSeq" id="WP_020877353.1">
    <property type="nucleotide sequence ID" value="NZ_ATHJ01000089.1"/>
</dbReference>
<dbReference type="NCBIfam" id="NF033517">
    <property type="entry name" value="transpos_IS66"/>
    <property type="match status" value="1"/>
</dbReference>